<dbReference type="PANTHER" id="PTHR30042:SF2">
    <property type="entry name" value="POTASSIUM-TRANSPORTING ATPASE KDPC SUBUNIT"/>
    <property type="match status" value="1"/>
</dbReference>
<evidence type="ECO:0000256" key="10">
    <source>
        <dbReference type="ARBA" id="ARBA00023136"/>
    </source>
</evidence>
<sequence length="174" mass="19852">MIRKFLFCIILYLTSLALIALYSVSAYIIGHKFWPENSSGSLIYDSNNKVRGSFLLGQKINSTKYFKGRTVTKINTSCDVALYSDELKRFLLEKYNESDKYDIAFITPSSSLLDPYITTRDALRQAPAIAFERNISLEEITSTIQNLSLKKSDPFFELEIVNTTHLNALLDKLK</sequence>
<reference evidence="11 12" key="1">
    <citation type="submission" date="2023-03" db="EMBL/GenBank/DDBJ databases">
        <title>Host association and intracellularity evolved multiple times independently in the Rickettsiales.</title>
        <authorList>
            <person name="Castelli M."/>
            <person name="Nardi T."/>
            <person name="Gammuto L."/>
            <person name="Bellinzona G."/>
            <person name="Sabaneyeva E."/>
            <person name="Potekhin A."/>
            <person name="Serra V."/>
            <person name="Petroni G."/>
            <person name="Sassera D."/>
        </authorList>
    </citation>
    <scope>NUCLEOTIDE SEQUENCE [LARGE SCALE GENOMIC DNA]</scope>
    <source>
        <strain evidence="11 12">Sr 2-6</strain>
    </source>
</reference>
<evidence type="ECO:0000256" key="4">
    <source>
        <dbReference type="ARBA" id="ARBA00022692"/>
    </source>
</evidence>
<evidence type="ECO:0000313" key="11">
    <source>
        <dbReference type="EMBL" id="MEA0971029.1"/>
    </source>
</evidence>
<dbReference type="PANTHER" id="PTHR30042">
    <property type="entry name" value="POTASSIUM-TRANSPORTING ATPASE C CHAIN"/>
    <property type="match status" value="1"/>
</dbReference>
<evidence type="ECO:0000256" key="5">
    <source>
        <dbReference type="ARBA" id="ARBA00022741"/>
    </source>
</evidence>
<keyword evidence="12" id="KW-1185">Reference proteome</keyword>
<evidence type="ECO:0000256" key="3">
    <source>
        <dbReference type="ARBA" id="ARBA00022538"/>
    </source>
</evidence>
<proteinExistence type="predicted"/>
<keyword evidence="6" id="KW-0067">ATP-binding</keyword>
<evidence type="ECO:0000256" key="1">
    <source>
        <dbReference type="ARBA" id="ARBA00022448"/>
    </source>
</evidence>
<evidence type="ECO:0000256" key="2">
    <source>
        <dbReference type="ARBA" id="ARBA00022475"/>
    </source>
</evidence>
<dbReference type="InterPro" id="IPR003820">
    <property type="entry name" value="KdpC"/>
</dbReference>
<evidence type="ECO:0000256" key="8">
    <source>
        <dbReference type="ARBA" id="ARBA00022989"/>
    </source>
</evidence>
<evidence type="ECO:0000256" key="6">
    <source>
        <dbReference type="ARBA" id="ARBA00022840"/>
    </source>
</evidence>
<keyword evidence="9" id="KW-0406">Ion transport</keyword>
<keyword evidence="8" id="KW-1133">Transmembrane helix</keyword>
<comment type="caution">
    <text evidence="11">The sequence shown here is derived from an EMBL/GenBank/DDBJ whole genome shotgun (WGS) entry which is preliminary data.</text>
</comment>
<dbReference type="EMBL" id="JARJFB010000072">
    <property type="protein sequence ID" value="MEA0971029.1"/>
    <property type="molecule type" value="Genomic_DNA"/>
</dbReference>
<organism evidence="11 12">
    <name type="scientific">Candidatus Megaera venefica</name>
    <dbReference type="NCBI Taxonomy" id="2055910"/>
    <lineage>
        <taxon>Bacteria</taxon>
        <taxon>Pseudomonadati</taxon>
        <taxon>Pseudomonadota</taxon>
        <taxon>Alphaproteobacteria</taxon>
        <taxon>Rickettsiales</taxon>
        <taxon>Rickettsiaceae</taxon>
        <taxon>Candidatus Megaera</taxon>
    </lineage>
</organism>
<dbReference type="Proteomes" id="UP001291687">
    <property type="component" value="Unassembled WGS sequence"/>
</dbReference>
<name>A0ABU5NCZ2_9RICK</name>
<dbReference type="Pfam" id="PF02669">
    <property type="entry name" value="KdpC"/>
    <property type="match status" value="1"/>
</dbReference>
<gene>
    <name evidence="11" type="ORF">Megvenef_01000</name>
</gene>
<keyword evidence="5" id="KW-0547">Nucleotide-binding</keyword>
<accession>A0ABU5NCZ2</accession>
<evidence type="ECO:0000256" key="9">
    <source>
        <dbReference type="ARBA" id="ARBA00023065"/>
    </source>
</evidence>
<keyword evidence="2" id="KW-1003">Cell membrane</keyword>
<evidence type="ECO:0000313" key="12">
    <source>
        <dbReference type="Proteomes" id="UP001291687"/>
    </source>
</evidence>
<keyword evidence="7" id="KW-0630">Potassium</keyword>
<protein>
    <submittedName>
        <fullName evidence="11">Potassium-transporting ATPase C chain</fullName>
    </submittedName>
</protein>
<keyword evidence="3" id="KW-0633">Potassium transport</keyword>
<keyword evidence="10" id="KW-0472">Membrane</keyword>
<keyword evidence="4" id="KW-0812">Transmembrane</keyword>
<evidence type="ECO:0000256" key="7">
    <source>
        <dbReference type="ARBA" id="ARBA00022958"/>
    </source>
</evidence>
<dbReference type="RefSeq" id="WP_322776929.1">
    <property type="nucleotide sequence ID" value="NZ_JARJFB010000072.1"/>
</dbReference>
<keyword evidence="1" id="KW-0813">Transport</keyword>